<dbReference type="Pfam" id="PF05686">
    <property type="entry name" value="Glyco_transf_90"/>
    <property type="match status" value="1"/>
</dbReference>
<dbReference type="InterPro" id="IPR051091">
    <property type="entry name" value="O-Glucosyltr/Glycosyltrsf_90"/>
</dbReference>
<keyword evidence="2" id="KW-1133">Transmembrane helix</keyword>
<evidence type="ECO:0000256" key="1">
    <source>
        <dbReference type="SAM" id="MobiDB-lite"/>
    </source>
</evidence>
<proteinExistence type="predicted"/>
<keyword evidence="2" id="KW-0812">Transmembrane</keyword>
<feature type="region of interest" description="Disordered" evidence="1">
    <location>
        <begin position="665"/>
        <end position="686"/>
    </location>
</feature>
<dbReference type="AlphaFoldDB" id="A0A167ZC23"/>
<accession>A0A167ZC23</accession>
<keyword evidence="2" id="KW-0472">Membrane</keyword>
<dbReference type="EMBL" id="AZHD01000002">
    <property type="protein sequence ID" value="OAA67335.1"/>
    <property type="molecule type" value="Genomic_DNA"/>
</dbReference>
<dbReference type="InterPro" id="IPR006598">
    <property type="entry name" value="CAP10"/>
</dbReference>
<organism evidence="4 5">
    <name type="scientific">Niveomyces insectorum RCEF 264</name>
    <dbReference type="NCBI Taxonomy" id="1081102"/>
    <lineage>
        <taxon>Eukaryota</taxon>
        <taxon>Fungi</taxon>
        <taxon>Dikarya</taxon>
        <taxon>Ascomycota</taxon>
        <taxon>Pezizomycotina</taxon>
        <taxon>Sordariomycetes</taxon>
        <taxon>Hypocreomycetidae</taxon>
        <taxon>Hypocreales</taxon>
        <taxon>Cordycipitaceae</taxon>
        <taxon>Niveomyces</taxon>
    </lineage>
</organism>
<sequence>MFFPKHIANSAGRRGPESFSTVARFACAAGLITMAAAGFLLFNYPPDTATLRKVAAKLPLFVPSPTTSVAASSPVAPLPTASSPAAPSLEADLQAALAAYDRLVADANSSAATATATSLHPIDHRIAAARTAHDTLLTRRSHTVADAAIRYRNRRGRHPPPGFEAWMAYAINHDAVIVEEFFDRIYHDLTPFWALEPNTLAARAAAGHHIVRVRSGAVSAIGDTTGRVPWLQLWTDLVAEAAPFLPDVDMPINYMDEPRVLVPWDDMARYVAKEQAERVLTPAAEALQSFLGLASVDEAVTAAETTSDTDGMNHTSQTNGTTKEAYEPAWITRATEPRVPFWDLARAACAPGSPSRDVPALAAGDDVAPGPLELPPPDWRGAPYTDTAGYVWNATAAADPCVQPHLRGLHAAFVGPRSMKTTTELVPLFSGCKLHVNNDIVLPGAMYLTDDPTYSGGEGAHGPDWDAKTPTVVWRGAATGGRNTQANWAHFQRHRLVELLNGTTVGRLEAAISTSDDGGGGNAKTASTFALAPLARYDYPRRRRGALGAWLARSVDVGFTDLLCAPQHDTDAGACASVAPFFHEVAQVPLADQYAHKFLPDADGNSFSARFRSLLRSTSVPLKATAFAEWHDARLQPWLHYVPLDNTLQELHAVLAFFTDDDDDDGGGDKAAEPTDNANITTTAPRRGDAAARVLATAGQRWAEQVLRREDMLLYVWRLLLEFARVCDENRQRLGYVADLPKEEAAAAAQGRV</sequence>
<dbReference type="SMART" id="SM00672">
    <property type="entry name" value="CAP10"/>
    <property type="match status" value="1"/>
</dbReference>
<dbReference type="OrthoDB" id="541052at2759"/>
<comment type="caution">
    <text evidence="4">The sequence shown here is derived from an EMBL/GenBank/DDBJ whole genome shotgun (WGS) entry which is preliminary data.</text>
</comment>
<evidence type="ECO:0000256" key="2">
    <source>
        <dbReference type="SAM" id="Phobius"/>
    </source>
</evidence>
<dbReference type="PANTHER" id="PTHR12203">
    <property type="entry name" value="KDEL LYS-ASP-GLU-LEU CONTAINING - RELATED"/>
    <property type="match status" value="1"/>
</dbReference>
<dbReference type="Proteomes" id="UP000076874">
    <property type="component" value="Unassembled WGS sequence"/>
</dbReference>
<gene>
    <name evidence="4" type="ORF">SPI_01911</name>
</gene>
<evidence type="ECO:0000259" key="3">
    <source>
        <dbReference type="SMART" id="SM00672"/>
    </source>
</evidence>
<name>A0A167ZC23_9HYPO</name>
<reference evidence="4 5" key="1">
    <citation type="journal article" date="2016" name="Genome Biol. Evol.">
        <title>Divergent and convergent evolution of fungal pathogenicity.</title>
        <authorList>
            <person name="Shang Y."/>
            <person name="Xiao G."/>
            <person name="Zheng P."/>
            <person name="Cen K."/>
            <person name="Zhan S."/>
            <person name="Wang C."/>
        </authorList>
    </citation>
    <scope>NUCLEOTIDE SEQUENCE [LARGE SCALE GENOMIC DNA]</scope>
    <source>
        <strain evidence="4 5">RCEF 264</strain>
    </source>
</reference>
<feature type="domain" description="Glycosyl transferase CAP10" evidence="3">
    <location>
        <begin position="404"/>
        <end position="730"/>
    </location>
</feature>
<evidence type="ECO:0000313" key="4">
    <source>
        <dbReference type="EMBL" id="OAA67335.1"/>
    </source>
</evidence>
<feature type="transmembrane region" description="Helical" evidence="2">
    <location>
        <begin position="21"/>
        <end position="42"/>
    </location>
</feature>
<keyword evidence="5" id="KW-1185">Reference proteome</keyword>
<dbReference type="PANTHER" id="PTHR12203:SF22">
    <property type="entry name" value="CAPSULE ASSOCIATED PROTEIN"/>
    <property type="match status" value="1"/>
</dbReference>
<evidence type="ECO:0000313" key="5">
    <source>
        <dbReference type="Proteomes" id="UP000076874"/>
    </source>
</evidence>
<protein>
    <submittedName>
        <fullName evidence="4">Capsule associated protein</fullName>
    </submittedName>
</protein>